<evidence type="ECO:0000313" key="2">
    <source>
        <dbReference type="EMBL" id="MPN16722.1"/>
    </source>
</evidence>
<protein>
    <submittedName>
        <fullName evidence="2">Uncharacterized protein</fullName>
    </submittedName>
</protein>
<organism evidence="2">
    <name type="scientific">bioreactor metagenome</name>
    <dbReference type="NCBI Taxonomy" id="1076179"/>
    <lineage>
        <taxon>unclassified sequences</taxon>
        <taxon>metagenomes</taxon>
        <taxon>ecological metagenomes</taxon>
    </lineage>
</organism>
<evidence type="ECO:0000256" key="1">
    <source>
        <dbReference type="SAM" id="Phobius"/>
    </source>
</evidence>
<reference evidence="2" key="1">
    <citation type="submission" date="2019-08" db="EMBL/GenBank/DDBJ databases">
        <authorList>
            <person name="Kucharzyk K."/>
            <person name="Murdoch R.W."/>
            <person name="Higgins S."/>
            <person name="Loffler F."/>
        </authorList>
    </citation>
    <scope>NUCLEOTIDE SEQUENCE</scope>
</reference>
<gene>
    <name evidence="2" type="ORF">SDC9_164067</name>
</gene>
<comment type="caution">
    <text evidence="2">The sequence shown here is derived from an EMBL/GenBank/DDBJ whole genome shotgun (WGS) entry which is preliminary data.</text>
</comment>
<proteinExistence type="predicted"/>
<name>A0A645FSW3_9ZZZZ</name>
<dbReference type="EMBL" id="VSSQ01063720">
    <property type="protein sequence ID" value="MPN16722.1"/>
    <property type="molecule type" value="Genomic_DNA"/>
</dbReference>
<keyword evidence="1" id="KW-1133">Transmembrane helix</keyword>
<sequence length="76" mass="8833">MYFHDSLNLPVIIITLDIQLFMSMDHYIIVTRLLFQMLTKAVFQRLIRLSLAMSNGKYYNAKYISSGCPMIITVVL</sequence>
<accession>A0A645FSW3</accession>
<feature type="transmembrane region" description="Helical" evidence="1">
    <location>
        <begin position="12"/>
        <end position="35"/>
    </location>
</feature>
<dbReference type="AlphaFoldDB" id="A0A645FSW3"/>
<keyword evidence="1" id="KW-0812">Transmembrane</keyword>
<keyword evidence="1" id="KW-0472">Membrane</keyword>